<proteinExistence type="predicted"/>
<keyword evidence="2" id="KW-1185">Reference proteome</keyword>
<evidence type="ECO:0000313" key="2">
    <source>
        <dbReference type="Proteomes" id="UP001430953"/>
    </source>
</evidence>
<name>A0AAW2F2V0_9HYME</name>
<dbReference type="Proteomes" id="UP001430953">
    <property type="component" value="Unassembled WGS sequence"/>
</dbReference>
<protein>
    <submittedName>
        <fullName evidence="1">Uncharacterized protein</fullName>
    </submittedName>
</protein>
<organism evidence="1 2">
    <name type="scientific">Cardiocondyla obscurior</name>
    <dbReference type="NCBI Taxonomy" id="286306"/>
    <lineage>
        <taxon>Eukaryota</taxon>
        <taxon>Metazoa</taxon>
        <taxon>Ecdysozoa</taxon>
        <taxon>Arthropoda</taxon>
        <taxon>Hexapoda</taxon>
        <taxon>Insecta</taxon>
        <taxon>Pterygota</taxon>
        <taxon>Neoptera</taxon>
        <taxon>Endopterygota</taxon>
        <taxon>Hymenoptera</taxon>
        <taxon>Apocrita</taxon>
        <taxon>Aculeata</taxon>
        <taxon>Formicoidea</taxon>
        <taxon>Formicidae</taxon>
        <taxon>Myrmicinae</taxon>
        <taxon>Cardiocondyla</taxon>
    </lineage>
</organism>
<sequence>MLKLRICVSNPRGFLEIRISNVIEFSSRYAEHDPLSLSLRTSFSSLLQIENVQFLVFLDPSSLLSWELGVRVVLIIPRLQPLLPSPVPGVLRPSFRVLRPPISDLRPLYLNLIPLSYIGRGCIAPSCPCPRAFDIAISTFYVFFFFFSGSLHPSILSLKLILIEGYIQNFIE</sequence>
<comment type="caution">
    <text evidence="1">The sequence shown here is derived from an EMBL/GenBank/DDBJ whole genome shotgun (WGS) entry which is preliminary data.</text>
</comment>
<reference evidence="1 2" key="1">
    <citation type="submission" date="2023-03" db="EMBL/GenBank/DDBJ databases">
        <title>High recombination rates correlate with genetic variation in Cardiocondyla obscurior ants.</title>
        <authorList>
            <person name="Errbii M."/>
        </authorList>
    </citation>
    <scope>NUCLEOTIDE SEQUENCE [LARGE SCALE GENOMIC DNA]</scope>
    <source>
        <strain evidence="1">Alpha-2009</strain>
        <tissue evidence="1">Whole body</tissue>
    </source>
</reference>
<gene>
    <name evidence="1" type="ORF">PUN28_014140</name>
</gene>
<dbReference type="AlphaFoldDB" id="A0AAW2F2V0"/>
<dbReference type="EMBL" id="JADYXP020000015">
    <property type="protein sequence ID" value="KAL0108811.1"/>
    <property type="molecule type" value="Genomic_DNA"/>
</dbReference>
<evidence type="ECO:0000313" key="1">
    <source>
        <dbReference type="EMBL" id="KAL0108811.1"/>
    </source>
</evidence>
<accession>A0AAW2F2V0</accession>